<dbReference type="PIRSF" id="PIRSF000039">
    <property type="entry name" value="Phenol_monooxy_K"/>
    <property type="match status" value="1"/>
</dbReference>
<evidence type="ECO:0000313" key="1">
    <source>
        <dbReference type="EMBL" id="PWV59866.1"/>
    </source>
</evidence>
<reference evidence="1 2" key="1">
    <citation type="submission" date="2018-05" db="EMBL/GenBank/DDBJ databases">
        <title>Genomic Encyclopedia of Type Strains, Phase IV (KMG-IV): sequencing the most valuable type-strain genomes for metagenomic binning, comparative biology and taxonomic classification.</title>
        <authorList>
            <person name="Goeker M."/>
        </authorList>
    </citation>
    <scope>NUCLEOTIDE SEQUENCE [LARGE SCALE GENOMIC DNA]</scope>
    <source>
        <strain evidence="1 2">DSM 23606</strain>
    </source>
</reference>
<dbReference type="EMBL" id="QGTJ01000009">
    <property type="protein sequence ID" value="PWV59866.1"/>
    <property type="molecule type" value="Genomic_DNA"/>
</dbReference>
<accession>A0A317MSC2</accession>
<dbReference type="RefSeq" id="WP_110019511.1">
    <property type="nucleotide sequence ID" value="NZ_QGTJ01000009.1"/>
</dbReference>
<gene>
    <name evidence="1" type="ORF">C7443_109119</name>
</gene>
<dbReference type="Pfam" id="PF06099">
    <property type="entry name" value="Phenol_hyd_sub"/>
    <property type="match status" value="1"/>
</dbReference>
<protein>
    <submittedName>
        <fullName evidence="1">Phenol 2-monooxygenase P0 subunit</fullName>
    </submittedName>
</protein>
<sequence>MASTPLPTCYVRVREEHANGFVEFDFAIGDPELYVELILPRAAFEAFCAEHAVQRLDDAAAQRISDDKRQWRHGEPRR</sequence>
<organism evidence="1 2">
    <name type="scientific">Plasticicumulans acidivorans</name>
    <dbReference type="NCBI Taxonomy" id="886464"/>
    <lineage>
        <taxon>Bacteria</taxon>
        <taxon>Pseudomonadati</taxon>
        <taxon>Pseudomonadota</taxon>
        <taxon>Gammaproteobacteria</taxon>
        <taxon>Candidatus Competibacteraceae</taxon>
        <taxon>Plasticicumulans</taxon>
    </lineage>
</organism>
<dbReference type="InterPro" id="IPR010353">
    <property type="entry name" value="DmpK"/>
</dbReference>
<proteinExistence type="predicted"/>
<dbReference type="AlphaFoldDB" id="A0A317MSC2"/>
<dbReference type="GO" id="GO:0004497">
    <property type="term" value="F:monooxygenase activity"/>
    <property type="evidence" value="ECO:0007669"/>
    <property type="project" value="UniProtKB-KW"/>
</dbReference>
<keyword evidence="1" id="KW-0503">Monooxygenase</keyword>
<dbReference type="Proteomes" id="UP000246569">
    <property type="component" value="Unassembled WGS sequence"/>
</dbReference>
<comment type="caution">
    <text evidence="1">The sequence shown here is derived from an EMBL/GenBank/DDBJ whole genome shotgun (WGS) entry which is preliminary data.</text>
</comment>
<evidence type="ECO:0000313" key="2">
    <source>
        <dbReference type="Proteomes" id="UP000246569"/>
    </source>
</evidence>
<keyword evidence="2" id="KW-1185">Reference proteome</keyword>
<dbReference type="OrthoDB" id="8564678at2"/>
<keyword evidence="1" id="KW-0560">Oxidoreductase</keyword>
<name>A0A317MSC2_9GAMM</name>